<keyword evidence="1" id="KW-0472">Membrane</keyword>
<dbReference type="EMBL" id="BSUK01000001">
    <property type="protein sequence ID" value="GMA25120.1"/>
    <property type="molecule type" value="Genomic_DNA"/>
</dbReference>
<dbReference type="Pfam" id="PF01757">
    <property type="entry name" value="Acyl_transf_3"/>
    <property type="match status" value="1"/>
</dbReference>
<feature type="transmembrane region" description="Helical" evidence="1">
    <location>
        <begin position="254"/>
        <end position="280"/>
    </location>
</feature>
<evidence type="ECO:0000313" key="3">
    <source>
        <dbReference type="EMBL" id="GMA25120.1"/>
    </source>
</evidence>
<gene>
    <name evidence="3" type="ORF">GCM10025864_28790</name>
</gene>
<feature type="transmembrane region" description="Helical" evidence="1">
    <location>
        <begin position="120"/>
        <end position="140"/>
    </location>
</feature>
<proteinExistence type="predicted"/>
<accession>A0ABQ6I2X0</accession>
<feature type="transmembrane region" description="Helical" evidence="1">
    <location>
        <begin position="12"/>
        <end position="29"/>
    </location>
</feature>
<feature type="domain" description="Acyltransferase 3" evidence="2">
    <location>
        <begin position="13"/>
        <end position="273"/>
    </location>
</feature>
<dbReference type="Proteomes" id="UP001157091">
    <property type="component" value="Unassembled WGS sequence"/>
</dbReference>
<keyword evidence="4" id="KW-1185">Reference proteome</keyword>
<dbReference type="InterPro" id="IPR052734">
    <property type="entry name" value="Nod_factor_acetyltransferase"/>
</dbReference>
<dbReference type="PANTHER" id="PTHR37312:SF1">
    <property type="entry name" value="MEMBRANE-BOUND ACYLTRANSFERASE YKRP-RELATED"/>
    <property type="match status" value="1"/>
</dbReference>
<keyword evidence="1" id="KW-1133">Transmembrane helix</keyword>
<dbReference type="InterPro" id="IPR002656">
    <property type="entry name" value="Acyl_transf_3_dom"/>
</dbReference>
<feature type="transmembrane region" description="Helical" evidence="1">
    <location>
        <begin position="97"/>
        <end position="114"/>
    </location>
</feature>
<feature type="transmembrane region" description="Helical" evidence="1">
    <location>
        <begin position="41"/>
        <end position="57"/>
    </location>
</feature>
<evidence type="ECO:0000256" key="1">
    <source>
        <dbReference type="SAM" id="Phobius"/>
    </source>
</evidence>
<evidence type="ECO:0000313" key="4">
    <source>
        <dbReference type="Proteomes" id="UP001157091"/>
    </source>
</evidence>
<keyword evidence="1" id="KW-0812">Transmembrane</keyword>
<protein>
    <submittedName>
        <fullName evidence="3">Acetyltransferase fucose-4-O-acetylase</fullName>
    </submittedName>
</protein>
<sequence length="303" mass="33279">MGTRSSDALYTWIYAFHMPAFVLISGYLSKSFTASARQSKALVATLLVPYVVFRTIHEVERWLVTGGFSVKLFNPSFALWFLLALFVWRLATPILRVLRYPFILAVILFVTVPLDSSLGTTFTLGRIFGFLPYFVLGLVLRPEYFEILRRTWARWVGAGVLVLGAIPAWIYSPRLAHADLYLRGSYESAGHGWLDGALLRLLLLAIGITGTAAVLAVTSRAQTWCTVVGRNSLTVYLLQAAIIFPLNLQSLPGGAWGAAGTVTAAIAGVVLAAFLGSPLVERATHWMVRPPTGWLLRRAPEPA</sequence>
<name>A0ABQ6I2X0_9MICO</name>
<evidence type="ECO:0000259" key="2">
    <source>
        <dbReference type="Pfam" id="PF01757"/>
    </source>
</evidence>
<feature type="transmembrane region" description="Helical" evidence="1">
    <location>
        <begin position="152"/>
        <end position="172"/>
    </location>
</feature>
<reference evidence="4" key="1">
    <citation type="journal article" date="2019" name="Int. J. Syst. Evol. Microbiol.">
        <title>The Global Catalogue of Microorganisms (GCM) 10K type strain sequencing project: providing services to taxonomists for standard genome sequencing and annotation.</title>
        <authorList>
            <consortium name="The Broad Institute Genomics Platform"/>
            <consortium name="The Broad Institute Genome Sequencing Center for Infectious Disease"/>
            <person name="Wu L."/>
            <person name="Ma J."/>
        </authorList>
    </citation>
    <scope>NUCLEOTIDE SEQUENCE [LARGE SCALE GENOMIC DNA]</scope>
    <source>
        <strain evidence="4">NBRC 106348</strain>
    </source>
</reference>
<dbReference type="PANTHER" id="PTHR37312">
    <property type="entry name" value="MEMBRANE-BOUND ACYLTRANSFERASE YKRP-RELATED"/>
    <property type="match status" value="1"/>
</dbReference>
<feature type="transmembrane region" description="Helical" evidence="1">
    <location>
        <begin position="192"/>
        <end position="216"/>
    </location>
</feature>
<organism evidence="3 4">
    <name type="scientific">Luteimicrobium album</name>
    <dbReference type="NCBI Taxonomy" id="1054550"/>
    <lineage>
        <taxon>Bacteria</taxon>
        <taxon>Bacillati</taxon>
        <taxon>Actinomycetota</taxon>
        <taxon>Actinomycetes</taxon>
        <taxon>Micrococcales</taxon>
        <taxon>Luteimicrobium</taxon>
    </lineage>
</organism>
<feature type="transmembrane region" description="Helical" evidence="1">
    <location>
        <begin position="72"/>
        <end position="90"/>
    </location>
</feature>
<feature type="transmembrane region" description="Helical" evidence="1">
    <location>
        <begin position="228"/>
        <end position="248"/>
    </location>
</feature>
<comment type="caution">
    <text evidence="3">The sequence shown here is derived from an EMBL/GenBank/DDBJ whole genome shotgun (WGS) entry which is preliminary data.</text>
</comment>